<dbReference type="RefSeq" id="WP_186739874.1">
    <property type="nucleotide sequence ID" value="NZ_CP060394.1"/>
</dbReference>
<dbReference type="PANTHER" id="PTHR11552:SF100">
    <property type="entry name" value="DEHYDROGENASE, PUTATIVE (AFU_ORTHOLOGUE AFUA_5G00630)-RELATED"/>
    <property type="match status" value="1"/>
</dbReference>
<organism evidence="3 4">
    <name type="scientific">Alloacidobacterium dinghuense</name>
    <dbReference type="NCBI Taxonomy" id="2763107"/>
    <lineage>
        <taxon>Bacteria</taxon>
        <taxon>Pseudomonadati</taxon>
        <taxon>Acidobacteriota</taxon>
        <taxon>Terriglobia</taxon>
        <taxon>Terriglobales</taxon>
        <taxon>Acidobacteriaceae</taxon>
        <taxon>Alloacidobacterium</taxon>
    </lineage>
</organism>
<comment type="similarity">
    <text evidence="1">Belongs to the GMC oxidoreductase family.</text>
</comment>
<dbReference type="PANTHER" id="PTHR11552">
    <property type="entry name" value="GLUCOSE-METHANOL-CHOLINE GMC OXIDOREDUCTASE"/>
    <property type="match status" value="1"/>
</dbReference>
<dbReference type="Pfam" id="PF05199">
    <property type="entry name" value="GMC_oxred_C"/>
    <property type="match status" value="1"/>
</dbReference>
<protein>
    <submittedName>
        <fullName evidence="3">GMC family oxidoreductase</fullName>
    </submittedName>
</protein>
<dbReference type="GO" id="GO:0016614">
    <property type="term" value="F:oxidoreductase activity, acting on CH-OH group of donors"/>
    <property type="evidence" value="ECO:0007669"/>
    <property type="project" value="InterPro"/>
</dbReference>
<evidence type="ECO:0000259" key="2">
    <source>
        <dbReference type="PROSITE" id="PS00624"/>
    </source>
</evidence>
<sequence length="639" mass="71740">MANNASNPAQDSWDYIVVGSGAGGGTVAARLAEAGYTVLLLEAGSDCKQPLEDGAREPGAERLPADYDVPCFHTFASENEAMRWDFFVRHYSDAKAQQLDPKYREINDGQRVDGVLYPRAGTLGGCTAHNAMIFVYPHDDDWDGIAELTGDNSWNSENMRRYFERLENCHHREPERLLAQIGMNPSRHGWHGWLHTECAIPLSALLEKDLRDVLIASIKEAVHEMGYVADQVEWSLQGLLDPNDWRTVRANSIGLHYMPLTTKDHARIGTRERVLEVAARHPDRLHTELNALATRVLFDENRRAIGVEYLKGQNLYKAHAHPNMMPGVRRTAYAQREVILAGGAFNTPQLLMLSGIGPAEELQRHGIEVCVDLAGVGKNLQDRYEIGVVNRMNFEEWEIFEGAEFSTGDSQYDCWDRSREGAYTTNGTLLSMYKRSAPERPLPDLFCLAVLGRFEGYFPGYSRVFATNRNYLTWAVLKAHTNNRAGRVTLRSADPLDMPEVNFHYFEEGTPDDGQDLDSVVDGIRFVRKLTDRLRRKDVIAEETLPGETLQSDDELRQYVRNNAWGHHASCTCAIGPRESGGVLDSHFRVHGTIGLRVVDASVFPRIPGFFIACAVYMIGEKAADVILEDARPLTESFD</sequence>
<evidence type="ECO:0000256" key="1">
    <source>
        <dbReference type="ARBA" id="ARBA00010790"/>
    </source>
</evidence>
<dbReference type="EMBL" id="CP060394">
    <property type="protein sequence ID" value="QNI30187.1"/>
    <property type="molecule type" value="Genomic_DNA"/>
</dbReference>
<keyword evidence="4" id="KW-1185">Reference proteome</keyword>
<proteinExistence type="inferred from homology"/>
<dbReference type="Proteomes" id="UP000515312">
    <property type="component" value="Chromosome"/>
</dbReference>
<evidence type="ECO:0000313" key="4">
    <source>
        <dbReference type="Proteomes" id="UP000515312"/>
    </source>
</evidence>
<dbReference type="PIRSF" id="PIRSF000137">
    <property type="entry name" value="Alcohol_oxidase"/>
    <property type="match status" value="1"/>
</dbReference>
<dbReference type="KEGG" id="adin:H7849_13390"/>
<feature type="domain" description="Glucose-methanol-choline oxidoreductase N-terminal" evidence="2">
    <location>
        <begin position="343"/>
        <end position="357"/>
    </location>
</feature>
<dbReference type="InterPro" id="IPR000172">
    <property type="entry name" value="GMC_OxRdtase_N"/>
</dbReference>
<dbReference type="AlphaFoldDB" id="A0A7G8BCB7"/>
<dbReference type="InterPro" id="IPR007867">
    <property type="entry name" value="GMC_OxRtase_C"/>
</dbReference>
<reference evidence="3 4" key="1">
    <citation type="submission" date="2020-08" db="EMBL/GenBank/DDBJ databases">
        <title>Edaphobacter telluris sp. nov. and Acidobacterium dinghuensis sp. nov., two acidobacteria isolated from forest soil.</title>
        <authorList>
            <person name="Fu J."/>
            <person name="Qiu L."/>
        </authorList>
    </citation>
    <scope>NUCLEOTIDE SEQUENCE [LARGE SCALE GENOMIC DNA]</scope>
    <source>
        <strain evidence="3">4Y35</strain>
    </source>
</reference>
<name>A0A7G8BCB7_9BACT</name>
<dbReference type="InterPro" id="IPR012132">
    <property type="entry name" value="GMC_OxRdtase"/>
</dbReference>
<dbReference type="GO" id="GO:0050660">
    <property type="term" value="F:flavin adenine dinucleotide binding"/>
    <property type="evidence" value="ECO:0007669"/>
    <property type="project" value="InterPro"/>
</dbReference>
<dbReference type="SUPFAM" id="SSF54373">
    <property type="entry name" value="FAD-linked reductases, C-terminal domain"/>
    <property type="match status" value="1"/>
</dbReference>
<accession>A0A7G8BCB7</accession>
<dbReference type="Gene3D" id="3.50.50.60">
    <property type="entry name" value="FAD/NAD(P)-binding domain"/>
    <property type="match status" value="1"/>
</dbReference>
<dbReference type="PROSITE" id="PS00624">
    <property type="entry name" value="GMC_OXRED_2"/>
    <property type="match status" value="1"/>
</dbReference>
<evidence type="ECO:0000313" key="3">
    <source>
        <dbReference type="EMBL" id="QNI30187.1"/>
    </source>
</evidence>
<gene>
    <name evidence="3" type="ORF">H7849_13390</name>
</gene>
<dbReference type="Pfam" id="PF00732">
    <property type="entry name" value="GMC_oxred_N"/>
    <property type="match status" value="1"/>
</dbReference>
<dbReference type="SUPFAM" id="SSF51905">
    <property type="entry name" value="FAD/NAD(P)-binding domain"/>
    <property type="match status" value="1"/>
</dbReference>
<dbReference type="Gene3D" id="3.30.560.10">
    <property type="entry name" value="Glucose Oxidase, domain 3"/>
    <property type="match status" value="1"/>
</dbReference>
<dbReference type="InterPro" id="IPR036188">
    <property type="entry name" value="FAD/NAD-bd_sf"/>
</dbReference>